<evidence type="ECO:0000313" key="1">
    <source>
        <dbReference type="EMBL" id="KAG9220255.1"/>
    </source>
</evidence>
<dbReference type="EMBL" id="WQMT02000007">
    <property type="protein sequence ID" value="KAG9220255.1"/>
    <property type="molecule type" value="Genomic_DNA"/>
</dbReference>
<organism evidence="1 2">
    <name type="scientific">Pleurotus cornucopiae</name>
    <name type="common">Cornucopia mushroom</name>
    <dbReference type="NCBI Taxonomy" id="5321"/>
    <lineage>
        <taxon>Eukaryota</taxon>
        <taxon>Fungi</taxon>
        <taxon>Dikarya</taxon>
        <taxon>Basidiomycota</taxon>
        <taxon>Agaricomycotina</taxon>
        <taxon>Agaricomycetes</taxon>
        <taxon>Agaricomycetidae</taxon>
        <taxon>Agaricales</taxon>
        <taxon>Pleurotineae</taxon>
        <taxon>Pleurotaceae</taxon>
        <taxon>Pleurotus</taxon>
    </lineage>
</organism>
<sequence>MNVVSVAMGIVLGFTIAAITIEAIRHPDEPLDVNMTAFAISSSLIIPIFIDVILALRLYAVFPYRTTSTMMLCIVFVPLVLFKVARLTNVILLIVKVVDVLRQRGSTTYTNALNFEQLNPNHKIEWGLLVIDNCYASAFFLWKIGMGRRIKTSGIASYARDTLTQLFYLGIASFVFPCMLAIVQFVFAFLGSRGYAELYIFVTNVYVEIICSLLATLWVAQNRWFEHRTAQQPEASRISFFKDKSHPSNVTNVETNNAVGSQNPSEDSIVKTNGELDAHTQEMSNATTARQNSYCLRTSQCTSQNAPVL</sequence>
<protein>
    <submittedName>
        <fullName evidence="1">Uncharacterized protein</fullName>
    </submittedName>
</protein>
<gene>
    <name evidence="1" type="ORF">CCMSSC00406_0006320</name>
</gene>
<evidence type="ECO:0000313" key="2">
    <source>
        <dbReference type="Proteomes" id="UP000824881"/>
    </source>
</evidence>
<accession>A0ACB7IQL7</accession>
<keyword evidence="2" id="KW-1185">Reference proteome</keyword>
<dbReference type="Proteomes" id="UP000824881">
    <property type="component" value="Unassembled WGS sequence"/>
</dbReference>
<name>A0ACB7IQL7_PLECO</name>
<proteinExistence type="predicted"/>
<reference evidence="1 2" key="1">
    <citation type="journal article" date="2021" name="Appl. Environ. Microbiol.">
        <title>Genetic linkage and physical mapping for an oyster mushroom Pleurotus cornucopiae and QTL analysis for the trait cap color.</title>
        <authorList>
            <person name="Zhang Y."/>
            <person name="Gao W."/>
            <person name="Sonnenberg A."/>
            <person name="Chen Q."/>
            <person name="Zhang J."/>
            <person name="Huang C."/>
        </authorList>
    </citation>
    <scope>NUCLEOTIDE SEQUENCE [LARGE SCALE GENOMIC DNA]</scope>
    <source>
        <strain evidence="1">CCMSSC00406</strain>
    </source>
</reference>
<comment type="caution">
    <text evidence="1">The sequence shown here is derived from an EMBL/GenBank/DDBJ whole genome shotgun (WGS) entry which is preliminary data.</text>
</comment>